<feature type="non-terminal residue" evidence="1">
    <location>
        <position position="1"/>
    </location>
</feature>
<dbReference type="Proteomes" id="UP001432322">
    <property type="component" value="Unassembled WGS sequence"/>
</dbReference>
<comment type="caution">
    <text evidence="1">The sequence shown here is derived from an EMBL/GenBank/DDBJ whole genome shotgun (WGS) entry which is preliminary data.</text>
</comment>
<name>A0AAV5V4N6_9BILA</name>
<organism evidence="1 2">
    <name type="scientific">Pristionchus fissidentatus</name>
    <dbReference type="NCBI Taxonomy" id="1538716"/>
    <lineage>
        <taxon>Eukaryota</taxon>
        <taxon>Metazoa</taxon>
        <taxon>Ecdysozoa</taxon>
        <taxon>Nematoda</taxon>
        <taxon>Chromadorea</taxon>
        <taxon>Rhabditida</taxon>
        <taxon>Rhabditina</taxon>
        <taxon>Diplogasteromorpha</taxon>
        <taxon>Diplogasteroidea</taxon>
        <taxon>Neodiplogasteridae</taxon>
        <taxon>Pristionchus</taxon>
    </lineage>
</organism>
<feature type="non-terminal residue" evidence="1">
    <location>
        <position position="83"/>
    </location>
</feature>
<accession>A0AAV5V4N6</accession>
<dbReference type="EMBL" id="BTSY01000002">
    <property type="protein sequence ID" value="GMT14088.1"/>
    <property type="molecule type" value="Genomic_DNA"/>
</dbReference>
<evidence type="ECO:0000313" key="2">
    <source>
        <dbReference type="Proteomes" id="UP001432322"/>
    </source>
</evidence>
<sequence>VRVHIQEEGEANSILRSVKHIIADKIERVDGKMWLVLQMSDSTAARDIKGVQNIGQLQYEFLYPVRAEAYRRQNTSRFARIIN</sequence>
<proteinExistence type="predicted"/>
<keyword evidence="2" id="KW-1185">Reference proteome</keyword>
<protein>
    <submittedName>
        <fullName evidence="1">Uncharacterized protein</fullName>
    </submittedName>
</protein>
<evidence type="ECO:0000313" key="1">
    <source>
        <dbReference type="EMBL" id="GMT14088.1"/>
    </source>
</evidence>
<reference evidence="1" key="1">
    <citation type="submission" date="2023-10" db="EMBL/GenBank/DDBJ databases">
        <title>Genome assembly of Pristionchus species.</title>
        <authorList>
            <person name="Yoshida K."/>
            <person name="Sommer R.J."/>
        </authorList>
    </citation>
    <scope>NUCLEOTIDE SEQUENCE</scope>
    <source>
        <strain evidence="1">RS5133</strain>
    </source>
</reference>
<gene>
    <name evidence="1" type="ORF">PFISCL1PPCAC_5385</name>
</gene>
<dbReference type="AlphaFoldDB" id="A0AAV5V4N6"/>